<name>A0AAW4PJ43_9EURY</name>
<evidence type="ECO:0000256" key="1">
    <source>
        <dbReference type="SAM" id="MobiDB-lite"/>
    </source>
</evidence>
<keyword evidence="4" id="KW-1185">Reference proteome</keyword>
<accession>A0AAW4PJ43</accession>
<gene>
    <name evidence="3" type="ORF">EGH23_20375</name>
</gene>
<dbReference type="RefSeq" id="WP_220581827.1">
    <property type="nucleotide sequence ID" value="NZ_RKLT01000016.1"/>
</dbReference>
<feature type="compositionally biased region" description="Basic and acidic residues" evidence="1">
    <location>
        <begin position="90"/>
        <end position="103"/>
    </location>
</feature>
<sequence length="103" mass="11233">MVSNNESFPGEIGLPNHEAREAIFHIQLHGRPTTLDEEAYQTLADRTEGLSSADIVGIVDDAAMQAAERDAEANTGAEPIVAVVDTTSHLPRDESDEYRTDIR</sequence>
<feature type="domain" description="AAA ATPase AAA+ lid" evidence="2">
    <location>
        <begin position="40"/>
        <end position="75"/>
    </location>
</feature>
<reference evidence="3 4" key="1">
    <citation type="submission" date="2021-06" db="EMBL/GenBank/DDBJ databases">
        <title>Halomicroarcula sp. a new haloarchaeum isolated from saline soil.</title>
        <authorList>
            <person name="Duran-Viseras A."/>
            <person name="Sanchez-Porro C."/>
            <person name="Ventosa A."/>
        </authorList>
    </citation>
    <scope>NUCLEOTIDE SEQUENCE [LARGE SCALE GENOMIC DNA]</scope>
    <source>
        <strain evidence="3 4">F27</strain>
    </source>
</reference>
<protein>
    <recommendedName>
        <fullName evidence="2">AAA ATPase AAA+ lid domain-containing protein</fullName>
    </recommendedName>
</protein>
<dbReference type="Gene3D" id="1.10.8.60">
    <property type="match status" value="1"/>
</dbReference>
<dbReference type="InterPro" id="IPR041569">
    <property type="entry name" value="AAA_lid_3"/>
</dbReference>
<evidence type="ECO:0000259" key="2">
    <source>
        <dbReference type="Pfam" id="PF17862"/>
    </source>
</evidence>
<organism evidence="3 4">
    <name type="scientific">Haloarcula nitratireducens</name>
    <dbReference type="NCBI Taxonomy" id="2487749"/>
    <lineage>
        <taxon>Archaea</taxon>
        <taxon>Methanobacteriati</taxon>
        <taxon>Methanobacteriota</taxon>
        <taxon>Stenosarchaea group</taxon>
        <taxon>Halobacteria</taxon>
        <taxon>Halobacteriales</taxon>
        <taxon>Haloarculaceae</taxon>
        <taxon>Haloarcula</taxon>
    </lineage>
</organism>
<dbReference type="Pfam" id="PF17862">
    <property type="entry name" value="AAA_lid_3"/>
    <property type="match status" value="1"/>
</dbReference>
<proteinExistence type="predicted"/>
<comment type="caution">
    <text evidence="3">The sequence shown here is derived from an EMBL/GenBank/DDBJ whole genome shotgun (WGS) entry which is preliminary data.</text>
</comment>
<dbReference type="EMBL" id="RKLT01000016">
    <property type="protein sequence ID" value="MBX0297237.1"/>
    <property type="molecule type" value="Genomic_DNA"/>
</dbReference>
<feature type="region of interest" description="Disordered" evidence="1">
    <location>
        <begin position="69"/>
        <end position="103"/>
    </location>
</feature>
<dbReference type="InterPro" id="IPR027417">
    <property type="entry name" value="P-loop_NTPase"/>
</dbReference>
<dbReference type="Proteomes" id="UP001430455">
    <property type="component" value="Unassembled WGS sequence"/>
</dbReference>
<dbReference type="AlphaFoldDB" id="A0AAW4PJ43"/>
<evidence type="ECO:0000313" key="3">
    <source>
        <dbReference type="EMBL" id="MBX0297237.1"/>
    </source>
</evidence>
<dbReference type="SUPFAM" id="SSF52540">
    <property type="entry name" value="P-loop containing nucleoside triphosphate hydrolases"/>
    <property type="match status" value="1"/>
</dbReference>
<evidence type="ECO:0000313" key="4">
    <source>
        <dbReference type="Proteomes" id="UP001430455"/>
    </source>
</evidence>